<dbReference type="EMBL" id="HG677252">
    <property type="protein sequence ID" value="CDJ44534.1"/>
    <property type="molecule type" value="Genomic_DNA"/>
</dbReference>
<keyword evidence="3" id="KW-1185">Reference proteome</keyword>
<keyword evidence="1" id="KW-0732">Signal</keyword>
<reference evidence="2" key="1">
    <citation type="submission" date="2013-10" db="EMBL/GenBank/DDBJ databases">
        <title>Genomic analysis of the causative agents of coccidiosis in chickens.</title>
        <authorList>
            <person name="Reid A.J."/>
            <person name="Blake D."/>
            <person name="Billington K."/>
            <person name="Browne H."/>
            <person name="Dunn M."/>
            <person name="Hung S."/>
            <person name="Kawahara F."/>
            <person name="Miranda-Saavedra D."/>
            <person name="Mourier T."/>
            <person name="Nagra H."/>
            <person name="Otto T.D."/>
            <person name="Rawlings N."/>
            <person name="Sanchez A."/>
            <person name="Sanders M."/>
            <person name="Subramaniam C."/>
            <person name="Tay Y."/>
            <person name="Dear P."/>
            <person name="Doerig C."/>
            <person name="Gruber A."/>
            <person name="Parkinson J."/>
            <person name="Shirley M."/>
            <person name="Wan K.L."/>
            <person name="Berriman M."/>
            <person name="Tomley F."/>
            <person name="Pain A."/>
        </authorList>
    </citation>
    <scope>NUCLEOTIDE SEQUENCE [LARGE SCALE GENOMIC DNA]</scope>
    <source>
        <strain evidence="2">Houghton</strain>
    </source>
</reference>
<dbReference type="Proteomes" id="UP000030747">
    <property type="component" value="Unassembled WGS sequence"/>
</dbReference>
<reference evidence="2" key="2">
    <citation type="submission" date="2013-10" db="EMBL/GenBank/DDBJ databases">
        <authorList>
            <person name="Aslett M."/>
        </authorList>
    </citation>
    <scope>NUCLEOTIDE SEQUENCE [LARGE SCALE GENOMIC DNA]</scope>
    <source>
        <strain evidence="2">Houghton</strain>
    </source>
</reference>
<protein>
    <submittedName>
        <fullName evidence="2">Uncharacterized protein</fullName>
    </submittedName>
</protein>
<dbReference type="VEuPathDB" id="ToxoDB:ETH2_0653600"/>
<evidence type="ECO:0000313" key="2">
    <source>
        <dbReference type="EMBL" id="CDJ44534.1"/>
    </source>
</evidence>
<dbReference type="OrthoDB" id="363990at2759"/>
<dbReference type="VEuPathDB" id="ToxoDB:ETH_00036895"/>
<feature type="signal peptide" evidence="1">
    <location>
        <begin position="1"/>
        <end position="23"/>
    </location>
</feature>
<dbReference type="GeneID" id="25256420"/>
<name>U6L7K0_EIMTE</name>
<evidence type="ECO:0000256" key="1">
    <source>
        <dbReference type="SAM" id="SignalP"/>
    </source>
</evidence>
<proteinExistence type="predicted"/>
<dbReference type="AlphaFoldDB" id="U6L7K0"/>
<feature type="non-terminal residue" evidence="2">
    <location>
        <position position="163"/>
    </location>
</feature>
<dbReference type="RefSeq" id="XP_013235282.1">
    <property type="nucleotide sequence ID" value="XM_013379828.1"/>
</dbReference>
<organism evidence="2 3">
    <name type="scientific">Eimeria tenella</name>
    <name type="common">Coccidian parasite</name>
    <dbReference type="NCBI Taxonomy" id="5802"/>
    <lineage>
        <taxon>Eukaryota</taxon>
        <taxon>Sar</taxon>
        <taxon>Alveolata</taxon>
        <taxon>Apicomplexa</taxon>
        <taxon>Conoidasida</taxon>
        <taxon>Coccidia</taxon>
        <taxon>Eucoccidiorida</taxon>
        <taxon>Eimeriorina</taxon>
        <taxon>Eimeriidae</taxon>
        <taxon>Eimeria</taxon>
    </lineage>
</organism>
<sequence length="163" mass="17496">MRNGILFCCCCAVAAAAAAAALASAFVKSLAAAENVLYCSSSKSFCFLNPFEAIQTADALHKTVQMRGPTGLRLDSSFMAGCSSALSLVNCLLVERRVRAVRTTNAHKRGKSRCLRLGPSGDSTCDLYDKKKCSNCYKNICCLILYPTGDAAAEDSRFKIDKE</sequence>
<gene>
    <name evidence="2" type="ORF">ETH_00036895</name>
</gene>
<accession>U6L7K0</accession>
<feature type="chain" id="PRO_5004672222" evidence="1">
    <location>
        <begin position="24"/>
        <end position="163"/>
    </location>
</feature>
<evidence type="ECO:0000313" key="3">
    <source>
        <dbReference type="Proteomes" id="UP000030747"/>
    </source>
</evidence>